<dbReference type="Pfam" id="PF12172">
    <property type="entry name" value="zf-ChsH2"/>
    <property type="match status" value="1"/>
</dbReference>
<dbReference type="RefSeq" id="WP_098825549.1">
    <property type="nucleotide sequence ID" value="NZ_BCMJ01000007.1"/>
</dbReference>
<dbReference type="Gene3D" id="6.10.30.10">
    <property type="match status" value="1"/>
</dbReference>
<protein>
    <recommendedName>
        <fullName evidence="1">ChsH2 rubredoxin-like zinc ribbon domain-containing protein</fullName>
    </recommendedName>
</protein>
<dbReference type="EMBL" id="BCMJ01000007">
    <property type="protein sequence ID" value="GAX08642.1"/>
    <property type="molecule type" value="Genomic_DNA"/>
</dbReference>
<reference evidence="2 3" key="1">
    <citation type="submission" date="2015-11" db="EMBL/GenBank/DDBJ databases">
        <title>Draft genome sequences of new species of the genus Lactobacillus isolated from orchardgrass silage.</title>
        <authorList>
            <person name="Tohno M."/>
            <person name="Tanizawa Y."/>
            <person name="Arita M."/>
        </authorList>
    </citation>
    <scope>NUCLEOTIDE SEQUENCE [LARGE SCALE GENOMIC DNA]</scope>
    <source>
        <strain evidence="2 3">IWT5</strain>
    </source>
</reference>
<keyword evidence="3" id="KW-1185">Reference proteome</keyword>
<evidence type="ECO:0000259" key="1">
    <source>
        <dbReference type="Pfam" id="PF12172"/>
    </source>
</evidence>
<dbReference type="InterPro" id="IPR012340">
    <property type="entry name" value="NA-bd_OB-fold"/>
</dbReference>
<accession>A0A1Z5J4A4</accession>
<sequence>MYKLRPILKPYYDNLEKGKIMGMKCQDCGDVVWPPLPTCQKCGSTNLDWIDLGTEAVIDEIRFEDSSVGGDYTFRKADEFFVSKEPYCVCVGHFPAGTHQFHAALYGVTEENKDELTSQLPFKADAEFIQLDGGFKSVGFRVRK</sequence>
<dbReference type="AlphaFoldDB" id="A0A1Z5J4A4"/>
<gene>
    <name evidence="2" type="ORF">IWT5_01802</name>
</gene>
<organism evidence="2 3">
    <name type="scientific">Secundilactobacillus silagincola</name>
    <dbReference type="NCBI Taxonomy" id="1714681"/>
    <lineage>
        <taxon>Bacteria</taxon>
        <taxon>Bacillati</taxon>
        <taxon>Bacillota</taxon>
        <taxon>Bacilli</taxon>
        <taxon>Lactobacillales</taxon>
        <taxon>Lactobacillaceae</taxon>
        <taxon>Secundilactobacillus</taxon>
    </lineage>
</organism>
<feature type="domain" description="ChsH2 rubredoxin-like zinc ribbon" evidence="1">
    <location>
        <begin position="16"/>
        <end position="48"/>
    </location>
</feature>
<dbReference type="Proteomes" id="UP000223370">
    <property type="component" value="Unassembled WGS sequence"/>
</dbReference>
<dbReference type="SUPFAM" id="SSF50249">
    <property type="entry name" value="Nucleic acid-binding proteins"/>
    <property type="match status" value="1"/>
</dbReference>
<evidence type="ECO:0000313" key="2">
    <source>
        <dbReference type="EMBL" id="GAX08642.1"/>
    </source>
</evidence>
<proteinExistence type="predicted"/>
<name>A0A1Z5J4A4_9LACO</name>
<comment type="caution">
    <text evidence="2">The sequence shown here is derived from an EMBL/GenBank/DDBJ whole genome shotgun (WGS) entry which is preliminary data.</text>
</comment>
<evidence type="ECO:0000313" key="3">
    <source>
        <dbReference type="Proteomes" id="UP000223370"/>
    </source>
</evidence>
<dbReference type="InterPro" id="IPR022002">
    <property type="entry name" value="ChsH2_Znr"/>
</dbReference>
<dbReference type="OrthoDB" id="9785144at2"/>